<comment type="caution">
    <text evidence="1">The sequence shown here is derived from an EMBL/GenBank/DDBJ whole genome shotgun (WGS) entry which is preliminary data.</text>
</comment>
<keyword evidence="2" id="KW-1185">Reference proteome</keyword>
<sequence>MPGCSSSSKAPAEAFRDSFPPSHKSLSRLINEVPYLPKSVLKLLVCYWKWAIAQWFASVEGFREAAMDAINQVTWTHLSSVPVLESEDEDGFPISFAANDKDNTSSGKKVAEESNRKGEKGQAKRKKEVDDSENKAKRKKDDSVVGHDDRARCITKEKKVFVI</sequence>
<name>A0ACB9BSN0_9ASTR</name>
<gene>
    <name evidence="1" type="ORF">L1987_64830</name>
</gene>
<evidence type="ECO:0000313" key="1">
    <source>
        <dbReference type="EMBL" id="KAI3725057.1"/>
    </source>
</evidence>
<dbReference type="Proteomes" id="UP001056120">
    <property type="component" value="Linkage Group LG22"/>
</dbReference>
<evidence type="ECO:0000313" key="2">
    <source>
        <dbReference type="Proteomes" id="UP001056120"/>
    </source>
</evidence>
<proteinExistence type="predicted"/>
<reference evidence="2" key="1">
    <citation type="journal article" date="2022" name="Mol. Ecol. Resour.">
        <title>The genomes of chicory, endive, great burdock and yacon provide insights into Asteraceae palaeo-polyploidization history and plant inulin production.</title>
        <authorList>
            <person name="Fan W."/>
            <person name="Wang S."/>
            <person name="Wang H."/>
            <person name="Wang A."/>
            <person name="Jiang F."/>
            <person name="Liu H."/>
            <person name="Zhao H."/>
            <person name="Xu D."/>
            <person name="Zhang Y."/>
        </authorList>
    </citation>
    <scope>NUCLEOTIDE SEQUENCE [LARGE SCALE GENOMIC DNA]</scope>
    <source>
        <strain evidence="2">cv. Yunnan</strain>
    </source>
</reference>
<reference evidence="1 2" key="2">
    <citation type="journal article" date="2022" name="Mol. Ecol. Resour.">
        <title>The genomes of chicory, endive, great burdock and yacon provide insights into Asteraceae paleo-polyploidization history and plant inulin production.</title>
        <authorList>
            <person name="Fan W."/>
            <person name="Wang S."/>
            <person name="Wang H."/>
            <person name="Wang A."/>
            <person name="Jiang F."/>
            <person name="Liu H."/>
            <person name="Zhao H."/>
            <person name="Xu D."/>
            <person name="Zhang Y."/>
        </authorList>
    </citation>
    <scope>NUCLEOTIDE SEQUENCE [LARGE SCALE GENOMIC DNA]</scope>
    <source>
        <strain evidence="2">cv. Yunnan</strain>
        <tissue evidence="1">Leaves</tissue>
    </source>
</reference>
<accession>A0ACB9BSN0</accession>
<dbReference type="EMBL" id="CM042039">
    <property type="protein sequence ID" value="KAI3725057.1"/>
    <property type="molecule type" value="Genomic_DNA"/>
</dbReference>
<organism evidence="1 2">
    <name type="scientific">Smallanthus sonchifolius</name>
    <dbReference type="NCBI Taxonomy" id="185202"/>
    <lineage>
        <taxon>Eukaryota</taxon>
        <taxon>Viridiplantae</taxon>
        <taxon>Streptophyta</taxon>
        <taxon>Embryophyta</taxon>
        <taxon>Tracheophyta</taxon>
        <taxon>Spermatophyta</taxon>
        <taxon>Magnoliopsida</taxon>
        <taxon>eudicotyledons</taxon>
        <taxon>Gunneridae</taxon>
        <taxon>Pentapetalae</taxon>
        <taxon>asterids</taxon>
        <taxon>campanulids</taxon>
        <taxon>Asterales</taxon>
        <taxon>Asteraceae</taxon>
        <taxon>Asteroideae</taxon>
        <taxon>Heliantheae alliance</taxon>
        <taxon>Millerieae</taxon>
        <taxon>Smallanthus</taxon>
    </lineage>
</organism>
<protein>
    <submittedName>
        <fullName evidence="1">Uncharacterized protein</fullName>
    </submittedName>
</protein>